<dbReference type="InterPro" id="IPR010131">
    <property type="entry name" value="MdtP/NodT-like"/>
</dbReference>
<protein>
    <submittedName>
        <fullName evidence="3">TolC family protein</fullName>
    </submittedName>
</protein>
<dbReference type="RefSeq" id="WP_138728510.1">
    <property type="nucleotide sequence ID" value="NZ_SRMP02000023.1"/>
</dbReference>
<keyword evidence="2" id="KW-0449">Lipoprotein</keyword>
<comment type="similarity">
    <text evidence="1 2">Belongs to the outer membrane factor (OMF) (TC 1.B.17) family.</text>
</comment>
<dbReference type="Gene3D" id="1.20.1600.10">
    <property type="entry name" value="Outer membrane efflux proteins (OEP)"/>
    <property type="match status" value="1"/>
</dbReference>
<dbReference type="Gene3D" id="2.20.200.10">
    <property type="entry name" value="Outer membrane efflux proteins (OEP)"/>
    <property type="match status" value="1"/>
</dbReference>
<proteinExistence type="inferred from homology"/>
<dbReference type="PANTHER" id="PTHR30203:SF33">
    <property type="entry name" value="BLR4455 PROTEIN"/>
    <property type="match status" value="1"/>
</dbReference>
<keyword evidence="2" id="KW-0812">Transmembrane</keyword>
<keyword evidence="2" id="KW-1134">Transmembrane beta strand</keyword>
<dbReference type="Proteomes" id="UP001517367">
    <property type="component" value="Unassembled WGS sequence"/>
</dbReference>
<sequence length="483" mass="53220">MTNYNHKYIFWVGAFATAFGVSCSTLKYEQPNAVIPDTFRHGTNDSTAYLTKDMITNKSIANIQYKEFFSDPILIDLIDKGIANNNDLKVAVRQIDIASMAYSQTKWNNVPTANLTLGAASVNRPSDNSLNGMTVGQFLGQKYIADYSTTLSLSWEVDIWGKIKARKEGALAVFLQTQEAAKAVQTRLVSEIARGYYNLLMLDLQIDVTEQNLKLVERTLNMIKVQQGVGLTTSLAVQQQETARDQILATLPALKQTVVAQENILHILVGEVPGPVKRSGSLLGIKEPGYLAVGIPAELLANRPDVKSEELAIRQAFASVKVAKRSLYPSLNITAQGGLNSFEANQWFKVPGSLFGTAMGSLAQPLLNGKRLKTQFKQSEIMLEQSELKFKQTVLNALGEVSNYLTSIEALQKQELITNGLVKRAEESVKTANVMFSNDLATYLDVIVAQNNKLQAELSIANIRKQKLSAYVDLYRSLGGGWQ</sequence>
<dbReference type="PANTHER" id="PTHR30203">
    <property type="entry name" value="OUTER MEMBRANE CATION EFFLUX PROTEIN"/>
    <property type="match status" value="1"/>
</dbReference>
<dbReference type="SUPFAM" id="SSF56954">
    <property type="entry name" value="Outer membrane efflux proteins (OEP)"/>
    <property type="match status" value="1"/>
</dbReference>
<dbReference type="NCBIfam" id="TIGR01845">
    <property type="entry name" value="outer_NodT"/>
    <property type="match status" value="1"/>
</dbReference>
<name>A0ABW9JJ91_9SPHI</name>
<accession>A0ABW9JJ91</accession>
<comment type="subcellular location">
    <subcellularLocation>
        <location evidence="2">Cell membrane</location>
        <topology evidence="2">Lipid-anchor</topology>
    </subcellularLocation>
</comment>
<comment type="caution">
    <text evidence="3">The sequence shown here is derived from an EMBL/GenBank/DDBJ whole genome shotgun (WGS) entry which is preliminary data.</text>
</comment>
<gene>
    <name evidence="3" type="ORF">E5L68_013750</name>
</gene>
<keyword evidence="4" id="KW-1185">Reference proteome</keyword>
<evidence type="ECO:0000256" key="1">
    <source>
        <dbReference type="ARBA" id="ARBA00007613"/>
    </source>
</evidence>
<dbReference type="Pfam" id="PF02321">
    <property type="entry name" value="OEP"/>
    <property type="match status" value="2"/>
</dbReference>
<keyword evidence="2" id="KW-0472">Membrane</keyword>
<keyword evidence="2" id="KW-0564">Palmitate</keyword>
<evidence type="ECO:0000313" key="3">
    <source>
        <dbReference type="EMBL" id="MFN0292464.1"/>
    </source>
</evidence>
<evidence type="ECO:0000313" key="4">
    <source>
        <dbReference type="Proteomes" id="UP001517367"/>
    </source>
</evidence>
<organism evidence="3 4">
    <name type="scientific">Pedobacter helvus</name>
    <dbReference type="NCBI Taxonomy" id="2563444"/>
    <lineage>
        <taxon>Bacteria</taxon>
        <taxon>Pseudomonadati</taxon>
        <taxon>Bacteroidota</taxon>
        <taxon>Sphingobacteriia</taxon>
        <taxon>Sphingobacteriales</taxon>
        <taxon>Sphingobacteriaceae</taxon>
        <taxon>Pedobacter</taxon>
    </lineage>
</organism>
<dbReference type="EMBL" id="SRMP02000023">
    <property type="protein sequence ID" value="MFN0292464.1"/>
    <property type="molecule type" value="Genomic_DNA"/>
</dbReference>
<dbReference type="PROSITE" id="PS51257">
    <property type="entry name" value="PROKAR_LIPOPROTEIN"/>
    <property type="match status" value="1"/>
</dbReference>
<evidence type="ECO:0000256" key="2">
    <source>
        <dbReference type="RuleBase" id="RU362097"/>
    </source>
</evidence>
<dbReference type="InterPro" id="IPR003423">
    <property type="entry name" value="OMP_efflux"/>
</dbReference>
<reference evidence="3 4" key="1">
    <citation type="submission" date="2024-12" db="EMBL/GenBank/DDBJ databases">
        <authorList>
            <person name="Hu S."/>
        </authorList>
    </citation>
    <scope>NUCLEOTIDE SEQUENCE [LARGE SCALE GENOMIC DNA]</scope>
    <source>
        <strain evidence="3 4">P-25</strain>
    </source>
</reference>